<feature type="domain" description="Membrane insertase YidC/Oxa/ALB C-terminal" evidence="15">
    <location>
        <begin position="340"/>
        <end position="519"/>
    </location>
</feature>
<evidence type="ECO:0000256" key="14">
    <source>
        <dbReference type="SAM" id="MobiDB-lite"/>
    </source>
</evidence>
<evidence type="ECO:0000256" key="7">
    <source>
        <dbReference type="ARBA" id="ARBA00022927"/>
    </source>
</evidence>
<dbReference type="KEGG" id="sdl:Sdel_1393"/>
<dbReference type="InterPro" id="IPR001708">
    <property type="entry name" value="YidC/ALB3/OXA1/COX18"/>
</dbReference>
<feature type="compositionally biased region" description="Low complexity" evidence="14">
    <location>
        <begin position="47"/>
        <end position="57"/>
    </location>
</feature>
<comment type="similarity">
    <text evidence="2 13">Belongs to the OXA1/ALB3/YidC family. Type 1 subfamily.</text>
</comment>
<feature type="domain" description="Membrane insertase YidC N-terminal" evidence="16">
    <location>
        <begin position="84"/>
        <end position="329"/>
    </location>
</feature>
<dbReference type="Proteomes" id="UP000002222">
    <property type="component" value="Chromosome"/>
</dbReference>
<evidence type="ECO:0000256" key="3">
    <source>
        <dbReference type="ARBA" id="ARBA00015325"/>
    </source>
</evidence>
<keyword evidence="9 13" id="KW-0472">Membrane</keyword>
<feature type="transmembrane region" description="Helical" evidence="13">
    <location>
        <begin position="12"/>
        <end position="30"/>
    </location>
</feature>
<dbReference type="CDD" id="cd19960">
    <property type="entry name" value="YidC_peri"/>
    <property type="match status" value="1"/>
</dbReference>
<organism evidence="17 18">
    <name type="scientific">Sulfurospirillum deleyianum (strain ATCC 51133 / DSM 6946 / 5175)</name>
    <dbReference type="NCBI Taxonomy" id="525898"/>
    <lineage>
        <taxon>Bacteria</taxon>
        <taxon>Pseudomonadati</taxon>
        <taxon>Campylobacterota</taxon>
        <taxon>Epsilonproteobacteria</taxon>
        <taxon>Campylobacterales</taxon>
        <taxon>Sulfurospirillaceae</taxon>
        <taxon>Sulfurospirillum</taxon>
    </lineage>
</organism>
<feature type="transmembrane region" description="Helical" evidence="13">
    <location>
        <begin position="483"/>
        <end position="504"/>
    </location>
</feature>
<feature type="transmembrane region" description="Helical" evidence="13">
    <location>
        <begin position="340"/>
        <end position="360"/>
    </location>
</feature>
<dbReference type="GO" id="GO:0032977">
    <property type="term" value="F:membrane insertase activity"/>
    <property type="evidence" value="ECO:0007669"/>
    <property type="project" value="InterPro"/>
</dbReference>
<dbReference type="NCBIfam" id="TIGR03593">
    <property type="entry name" value="yidC_nterm"/>
    <property type="match status" value="1"/>
</dbReference>
<dbReference type="PANTHER" id="PTHR12428">
    <property type="entry name" value="OXA1"/>
    <property type="match status" value="1"/>
</dbReference>
<keyword evidence="4 13" id="KW-0813">Transport</keyword>
<dbReference type="GO" id="GO:0051205">
    <property type="term" value="P:protein insertion into membrane"/>
    <property type="evidence" value="ECO:0007669"/>
    <property type="project" value="TreeGrafter"/>
</dbReference>
<dbReference type="Pfam" id="PF14849">
    <property type="entry name" value="YidC_periplas"/>
    <property type="match status" value="1"/>
</dbReference>
<evidence type="ECO:0000256" key="12">
    <source>
        <dbReference type="ARBA" id="ARBA00033342"/>
    </source>
</evidence>
<evidence type="ECO:0000259" key="15">
    <source>
        <dbReference type="Pfam" id="PF02096"/>
    </source>
</evidence>
<dbReference type="Gene3D" id="2.70.98.90">
    <property type="match status" value="1"/>
</dbReference>
<comment type="subcellular location">
    <subcellularLocation>
        <location evidence="1 13">Cell inner membrane</location>
        <topology evidence="1 13">Multi-pass membrane protein</topology>
    </subcellularLocation>
</comment>
<evidence type="ECO:0000256" key="9">
    <source>
        <dbReference type="ARBA" id="ARBA00023136"/>
    </source>
</evidence>
<dbReference type="InterPro" id="IPR038221">
    <property type="entry name" value="YidC_periplasmic_sf"/>
</dbReference>
<evidence type="ECO:0000256" key="5">
    <source>
        <dbReference type="ARBA" id="ARBA00022475"/>
    </source>
</evidence>
<dbReference type="eggNOG" id="COG0706">
    <property type="taxonomic scope" value="Bacteria"/>
</dbReference>
<evidence type="ECO:0000256" key="8">
    <source>
        <dbReference type="ARBA" id="ARBA00022989"/>
    </source>
</evidence>
<evidence type="ECO:0000256" key="13">
    <source>
        <dbReference type="HAMAP-Rule" id="MF_01810"/>
    </source>
</evidence>
<dbReference type="OrthoDB" id="9780552at2"/>
<evidence type="ECO:0000256" key="4">
    <source>
        <dbReference type="ARBA" id="ARBA00022448"/>
    </source>
</evidence>
<keyword evidence="6 13" id="KW-0812">Transmembrane</keyword>
<evidence type="ECO:0000256" key="2">
    <source>
        <dbReference type="ARBA" id="ARBA00010527"/>
    </source>
</evidence>
<dbReference type="GO" id="GO:0005886">
    <property type="term" value="C:plasma membrane"/>
    <property type="evidence" value="ECO:0007669"/>
    <property type="project" value="UniProtKB-SubCell"/>
</dbReference>
<evidence type="ECO:0000256" key="1">
    <source>
        <dbReference type="ARBA" id="ARBA00004429"/>
    </source>
</evidence>
<dbReference type="InterPro" id="IPR028055">
    <property type="entry name" value="YidC/Oxa/ALB_C"/>
</dbReference>
<dbReference type="PRINTS" id="PR00701">
    <property type="entry name" value="60KDINNERMP"/>
</dbReference>
<comment type="subunit">
    <text evidence="13">Interacts with the Sec translocase complex via SecD. Specifically interacts with transmembrane segments of nascent integral membrane proteins during membrane integration.</text>
</comment>
<evidence type="ECO:0000313" key="18">
    <source>
        <dbReference type="Proteomes" id="UP000002222"/>
    </source>
</evidence>
<dbReference type="InterPro" id="IPR028053">
    <property type="entry name" value="Membr_insert_YidC_N"/>
</dbReference>
<dbReference type="NCBIfam" id="TIGR03592">
    <property type="entry name" value="yidC_oxa1_cterm"/>
    <property type="match status" value="1"/>
</dbReference>
<dbReference type="InterPro" id="IPR047196">
    <property type="entry name" value="YidC_ALB_C"/>
</dbReference>
<evidence type="ECO:0000256" key="10">
    <source>
        <dbReference type="ARBA" id="ARBA00023186"/>
    </source>
</evidence>
<dbReference type="CDD" id="cd20070">
    <property type="entry name" value="5TM_YidC_Alb3"/>
    <property type="match status" value="1"/>
</dbReference>
<dbReference type="HAMAP" id="MF_01810">
    <property type="entry name" value="YidC_type1"/>
    <property type="match status" value="1"/>
</dbReference>
<keyword evidence="18" id="KW-1185">Reference proteome</keyword>
<dbReference type="STRING" id="525898.Sdel_1393"/>
<evidence type="ECO:0000256" key="11">
    <source>
        <dbReference type="ARBA" id="ARBA00033245"/>
    </source>
</evidence>
<feature type="region of interest" description="Disordered" evidence="14">
    <location>
        <begin position="41"/>
        <end position="62"/>
    </location>
</feature>
<keyword evidence="8 13" id="KW-1133">Transmembrane helix</keyword>
<dbReference type="InterPro" id="IPR019998">
    <property type="entry name" value="Membr_insert_YidC"/>
</dbReference>
<dbReference type="AlphaFoldDB" id="D1B2U2"/>
<protein>
    <recommendedName>
        <fullName evidence="3 13">Membrane protein insertase YidC</fullName>
    </recommendedName>
    <alternativeName>
        <fullName evidence="12 13">Foldase YidC</fullName>
    </alternativeName>
    <alternativeName>
        <fullName evidence="11 13">Membrane integrase YidC</fullName>
    </alternativeName>
    <alternativeName>
        <fullName evidence="13">Membrane protein YidC</fullName>
    </alternativeName>
</protein>
<name>D1B2U2_SULD5</name>
<feature type="transmembrane region" description="Helical" evidence="13">
    <location>
        <begin position="437"/>
        <end position="463"/>
    </location>
</feature>
<keyword evidence="13" id="KW-0997">Cell inner membrane</keyword>
<evidence type="ECO:0000256" key="6">
    <source>
        <dbReference type="ARBA" id="ARBA00022692"/>
    </source>
</evidence>
<evidence type="ECO:0000259" key="16">
    <source>
        <dbReference type="Pfam" id="PF14849"/>
    </source>
</evidence>
<dbReference type="EMBL" id="CP001816">
    <property type="protein sequence ID" value="ACZ12412.1"/>
    <property type="molecule type" value="Genomic_DNA"/>
</dbReference>
<dbReference type="GO" id="GO:0015031">
    <property type="term" value="P:protein transport"/>
    <property type="evidence" value="ECO:0007669"/>
    <property type="project" value="UniProtKB-KW"/>
</dbReference>
<dbReference type="RefSeq" id="WP_012857163.1">
    <property type="nucleotide sequence ID" value="NC_013512.1"/>
</dbReference>
<dbReference type="NCBIfam" id="NF002357">
    <property type="entry name" value="PRK01318.2-4"/>
    <property type="match status" value="1"/>
</dbReference>
<dbReference type="HOGENOM" id="CLU_016535_3_1_7"/>
<reference evidence="17 18" key="2">
    <citation type="journal article" date="2010" name="Stand. Genomic Sci.">
        <title>Complete genome sequence of Sulfurospirillum deleyianum type strain (5175).</title>
        <authorList>
            <person name="Sikorski J."/>
            <person name="Lapidus A."/>
            <person name="Copeland A."/>
            <person name="Glavina Del Rio T."/>
            <person name="Nolan M."/>
            <person name="Lucas S."/>
            <person name="Chen F."/>
            <person name="Tice H."/>
            <person name="Cheng J.F."/>
            <person name="Saunders E."/>
            <person name="Bruce D."/>
            <person name="Goodwin L."/>
            <person name="Pitluck S."/>
            <person name="Ovchinnikova G."/>
            <person name="Pati A."/>
            <person name="Ivanova N."/>
            <person name="Mavromatis K."/>
            <person name="Chen A."/>
            <person name="Palaniappan K."/>
            <person name="Chain P."/>
            <person name="Land M."/>
            <person name="Hauser L."/>
            <person name="Chang Y.J."/>
            <person name="Jeffries C.D."/>
            <person name="Brettin T."/>
            <person name="Detter J.C."/>
            <person name="Han C."/>
            <person name="Rohde M."/>
            <person name="Lang E."/>
            <person name="Spring S."/>
            <person name="Goker M."/>
            <person name="Bristow J."/>
            <person name="Eisen J.A."/>
            <person name="Markowitz V."/>
            <person name="Hugenholtz P."/>
            <person name="Kyrpides N.C."/>
            <person name="Klenk H.P."/>
        </authorList>
    </citation>
    <scope>NUCLEOTIDE SEQUENCE [LARGE SCALE GENOMIC DNA]</scope>
    <source>
        <strain evidence="18">ATCC 51133 / DSM 6946 / 5175</strain>
    </source>
</reference>
<dbReference type="PRINTS" id="PR01900">
    <property type="entry name" value="YIDCPROTEIN"/>
</dbReference>
<keyword evidence="5 13" id="KW-1003">Cell membrane</keyword>
<comment type="function">
    <text evidence="13">Required for the insertion and/or proper folding and/or complex formation of integral membrane proteins into the membrane. Involved in integration of membrane proteins that insert both dependently and independently of the Sec translocase complex, as well as at least some lipoproteins. Aids folding of multispanning membrane proteins.</text>
</comment>
<dbReference type="PANTHER" id="PTHR12428:SF65">
    <property type="entry name" value="CYTOCHROME C OXIDASE ASSEMBLY PROTEIN COX18, MITOCHONDRIAL"/>
    <property type="match status" value="1"/>
</dbReference>
<feature type="transmembrane region" description="Helical" evidence="13">
    <location>
        <begin position="403"/>
        <end position="425"/>
    </location>
</feature>
<evidence type="ECO:0000313" key="17">
    <source>
        <dbReference type="EMBL" id="ACZ12412.1"/>
    </source>
</evidence>
<keyword evidence="10 13" id="KW-0143">Chaperone</keyword>
<proteinExistence type="inferred from homology"/>
<sequence>MTDKLTPQVRVIIATVLSFLFFAFYDHFFIPKNTPLAETNSSITEQATPASSATSAPEFKEATSSQEIAQTPLVGKESQNEVIVKIKAASYEMHIDRLGRISKFYLNESKYKDDKGERIQLIDASQGVLPLEIRFSDKAVNSDAFLMSYSADKSVVEVSETGSTVDLTQKLGEITLTKSITFFPSGKYDLHVKLSNAKDYFISPGFRPGAAIDSYTFHGALIKKADDTVQTIADGDAKGDEKFSNARIAAAADKYYTTFFYELSSGLETVILPSKESNPLLFVKGNDDFKLSGYVGPKEYVKLKEIHPGLTDVVEYGFFTFIAKPLFTLLSFLHGIFGNWGWAIVAMTIIVRLVLYPLTYKGMVSMNKLKELAPKVKELQKKYGDDKQKLNIHMMELYKKHGANPMGGCLPILLQIPVFFAVYRVLQNAIELKGAAWILWVQDLAVMDPYFILPVLMGLTMFLHQRITPTTFNDPMQEKIMKYLPLIFTFFFVTFPAGLTLYWFTNNLASIVQQFYVNKLFAKKQEEQKAEK</sequence>
<accession>D1B2U2</accession>
<dbReference type="Pfam" id="PF02096">
    <property type="entry name" value="60KD_IMP"/>
    <property type="match status" value="1"/>
</dbReference>
<gene>
    <name evidence="13" type="primary">yidC</name>
    <name evidence="17" type="ordered locus">Sdel_1393</name>
</gene>
<reference evidence="18" key="1">
    <citation type="submission" date="2009-11" db="EMBL/GenBank/DDBJ databases">
        <title>The complete genome of Sulfurospirillum deleyianum DSM 6946.</title>
        <authorList>
            <consortium name="US DOE Joint Genome Institute (JGI-PGF)"/>
            <person name="Lucas S."/>
            <person name="Copeland A."/>
            <person name="Lapidus A."/>
            <person name="Glavina del Rio T."/>
            <person name="Dalin E."/>
            <person name="Tice H."/>
            <person name="Bruce D."/>
            <person name="Goodwin L."/>
            <person name="Pitluck S."/>
            <person name="Kyrpides N."/>
            <person name="Mavromatis K."/>
            <person name="Ivanova N."/>
            <person name="Ovchinnikova G."/>
            <person name="Munk A.C."/>
            <person name="Lu M."/>
            <person name="Brettin T."/>
            <person name="Detter J.C."/>
            <person name="Han C."/>
            <person name="Tapia R."/>
            <person name="Larimer F."/>
            <person name="Land M."/>
            <person name="Hauser L."/>
            <person name="Markowitz V."/>
            <person name="Cheng J.F."/>
            <person name="Hugenholtz P."/>
            <person name="Woyke T."/>
            <person name="Wu D."/>
            <person name="Aumann P."/>
            <person name="Schneider S."/>
            <person name="Lang E."/>
            <person name="Spring S."/>
            <person name="Klenk H.P."/>
            <person name="Eisen J.A."/>
        </authorList>
    </citation>
    <scope>NUCLEOTIDE SEQUENCE [LARGE SCALE GENOMIC DNA]</scope>
    <source>
        <strain evidence="18">ATCC 51133 / DSM 6946 / 5175</strain>
    </source>
</reference>
<keyword evidence="7 13" id="KW-0653">Protein transport</keyword>